<gene>
    <name evidence="1" type="ORF">DPQ33_12140</name>
</gene>
<dbReference type="EMBL" id="QMIE01000011">
    <property type="protein sequence ID" value="TVM16367.1"/>
    <property type="molecule type" value="Genomic_DNA"/>
</dbReference>
<reference evidence="1 2" key="1">
    <citation type="submission" date="2018-06" db="EMBL/GenBank/DDBJ databases">
        <title>Complete genome of Desulfovibrio indonesiensis P37SLT.</title>
        <authorList>
            <person name="Crispim J.S."/>
            <person name="Vidigal P.M.P."/>
            <person name="Silva L.C.F."/>
            <person name="Laguardia C.N."/>
            <person name="Araujo L.C."/>
            <person name="Dias R.S."/>
            <person name="Sousa M.P."/>
            <person name="Paula S.O."/>
            <person name="Silva C."/>
        </authorList>
    </citation>
    <scope>NUCLEOTIDE SEQUENCE [LARGE SCALE GENOMIC DNA]</scope>
    <source>
        <strain evidence="1 2">P37SLT</strain>
    </source>
</reference>
<dbReference type="InterPro" id="IPR049210">
    <property type="entry name" value="DUF6812"/>
</dbReference>
<accession>A0A7M3MDX1</accession>
<evidence type="ECO:0000313" key="2">
    <source>
        <dbReference type="Proteomes" id="UP000448292"/>
    </source>
</evidence>
<sequence>MIACYGSCEIHEPDGYAKEKPMDQDSSSRIIVALRDGTVVKGSVNLRVYSPMGRLSDGLNKAEDFVVLTHIEFLQAPDRYPEAAAQTDVLLVNRMQIVWAAPLD</sequence>
<keyword evidence="2" id="KW-1185">Reference proteome</keyword>
<protein>
    <submittedName>
        <fullName evidence="1">Uncharacterized protein</fullName>
    </submittedName>
</protein>
<dbReference type="Pfam" id="PF20660">
    <property type="entry name" value="DUF6812"/>
    <property type="match status" value="1"/>
</dbReference>
<organism evidence="1 2">
    <name type="scientific">Oceanidesulfovibrio indonesiensis</name>
    <dbReference type="NCBI Taxonomy" id="54767"/>
    <lineage>
        <taxon>Bacteria</taxon>
        <taxon>Pseudomonadati</taxon>
        <taxon>Thermodesulfobacteriota</taxon>
        <taxon>Desulfovibrionia</taxon>
        <taxon>Desulfovibrionales</taxon>
        <taxon>Desulfovibrionaceae</taxon>
        <taxon>Oceanidesulfovibrio</taxon>
    </lineage>
</organism>
<proteinExistence type="predicted"/>
<dbReference type="Proteomes" id="UP000448292">
    <property type="component" value="Unassembled WGS sequence"/>
</dbReference>
<evidence type="ECO:0000313" key="1">
    <source>
        <dbReference type="EMBL" id="TVM16367.1"/>
    </source>
</evidence>
<comment type="caution">
    <text evidence="1">The sequence shown here is derived from an EMBL/GenBank/DDBJ whole genome shotgun (WGS) entry which is preliminary data.</text>
</comment>
<name>A0A7M3MDX1_9BACT</name>
<dbReference type="AlphaFoldDB" id="A0A7M3MDX1"/>